<sequence length="40" mass="4707">MFCSKQENIVIPDMVCMLKKNVRKTFIEHRLNVIKTADVI</sequence>
<name>A0A0E9TSV9_ANGAN</name>
<dbReference type="EMBL" id="GBXM01052020">
    <property type="protein sequence ID" value="JAH56557.1"/>
    <property type="molecule type" value="Transcribed_RNA"/>
</dbReference>
<accession>A0A0E9TSV9</accession>
<evidence type="ECO:0000313" key="1">
    <source>
        <dbReference type="EMBL" id="JAH56557.1"/>
    </source>
</evidence>
<reference evidence="1" key="2">
    <citation type="journal article" date="2015" name="Fish Shellfish Immunol.">
        <title>Early steps in the European eel (Anguilla anguilla)-Vibrio vulnificus interaction in the gills: Role of the RtxA13 toxin.</title>
        <authorList>
            <person name="Callol A."/>
            <person name="Pajuelo D."/>
            <person name="Ebbesson L."/>
            <person name="Teles M."/>
            <person name="MacKenzie S."/>
            <person name="Amaro C."/>
        </authorList>
    </citation>
    <scope>NUCLEOTIDE SEQUENCE</scope>
</reference>
<dbReference type="AlphaFoldDB" id="A0A0E9TSV9"/>
<organism evidence="1">
    <name type="scientific">Anguilla anguilla</name>
    <name type="common">European freshwater eel</name>
    <name type="synonym">Muraena anguilla</name>
    <dbReference type="NCBI Taxonomy" id="7936"/>
    <lineage>
        <taxon>Eukaryota</taxon>
        <taxon>Metazoa</taxon>
        <taxon>Chordata</taxon>
        <taxon>Craniata</taxon>
        <taxon>Vertebrata</taxon>
        <taxon>Euteleostomi</taxon>
        <taxon>Actinopterygii</taxon>
        <taxon>Neopterygii</taxon>
        <taxon>Teleostei</taxon>
        <taxon>Anguilliformes</taxon>
        <taxon>Anguillidae</taxon>
        <taxon>Anguilla</taxon>
    </lineage>
</organism>
<reference evidence="1" key="1">
    <citation type="submission" date="2014-11" db="EMBL/GenBank/DDBJ databases">
        <authorList>
            <person name="Amaro Gonzalez C."/>
        </authorList>
    </citation>
    <scope>NUCLEOTIDE SEQUENCE</scope>
</reference>
<protein>
    <submittedName>
        <fullName evidence="1">Uncharacterized protein</fullName>
    </submittedName>
</protein>
<proteinExistence type="predicted"/>